<protein>
    <recommendedName>
        <fullName evidence="8">Beta-glucosidase</fullName>
    </recommendedName>
</protein>
<dbReference type="Pfam" id="PF00232">
    <property type="entry name" value="Glyco_hydro_1"/>
    <property type="match status" value="1"/>
</dbReference>
<keyword evidence="7" id="KW-1185">Reference proteome</keyword>
<evidence type="ECO:0000256" key="1">
    <source>
        <dbReference type="ARBA" id="ARBA00010838"/>
    </source>
</evidence>
<dbReference type="InterPro" id="IPR001360">
    <property type="entry name" value="Glyco_hydro_1"/>
</dbReference>
<dbReference type="PANTHER" id="PTHR10353:SF36">
    <property type="entry name" value="LP05116P"/>
    <property type="match status" value="1"/>
</dbReference>
<evidence type="ECO:0000313" key="7">
    <source>
        <dbReference type="Proteomes" id="UP001157091"/>
    </source>
</evidence>
<keyword evidence="3" id="KW-0326">Glycosidase</keyword>
<reference evidence="7" key="1">
    <citation type="journal article" date="2019" name="Int. J. Syst. Evol. Microbiol.">
        <title>The Global Catalogue of Microorganisms (GCM) 10K type strain sequencing project: providing services to taxonomists for standard genome sequencing and annotation.</title>
        <authorList>
            <consortium name="The Broad Institute Genomics Platform"/>
            <consortium name="The Broad Institute Genome Sequencing Center for Infectious Disease"/>
            <person name="Wu L."/>
            <person name="Ma J."/>
        </authorList>
    </citation>
    <scope>NUCLEOTIDE SEQUENCE [LARGE SCALE GENOMIC DNA]</scope>
    <source>
        <strain evidence="7">NBRC 106348</strain>
    </source>
</reference>
<feature type="compositionally biased region" description="Low complexity" evidence="5">
    <location>
        <begin position="136"/>
        <end position="172"/>
    </location>
</feature>
<evidence type="ECO:0000256" key="5">
    <source>
        <dbReference type="SAM" id="MobiDB-lite"/>
    </source>
</evidence>
<evidence type="ECO:0000256" key="2">
    <source>
        <dbReference type="ARBA" id="ARBA00022801"/>
    </source>
</evidence>
<dbReference type="PANTHER" id="PTHR10353">
    <property type="entry name" value="GLYCOSYL HYDROLASE"/>
    <property type="match status" value="1"/>
</dbReference>
<evidence type="ECO:0008006" key="8">
    <source>
        <dbReference type="Google" id="ProtNLM"/>
    </source>
</evidence>
<dbReference type="Proteomes" id="UP001157091">
    <property type="component" value="Unassembled WGS sequence"/>
</dbReference>
<accession>A0ABQ6I662</accession>
<proteinExistence type="inferred from homology"/>
<organism evidence="6 7">
    <name type="scientific">Luteimicrobium album</name>
    <dbReference type="NCBI Taxonomy" id="1054550"/>
    <lineage>
        <taxon>Bacteria</taxon>
        <taxon>Bacillati</taxon>
        <taxon>Actinomycetota</taxon>
        <taxon>Actinomycetes</taxon>
        <taxon>Micrococcales</taxon>
        <taxon>Luteimicrobium</taxon>
    </lineage>
</organism>
<comment type="caution">
    <text evidence="6">The sequence shown here is derived from an EMBL/GenBank/DDBJ whole genome shotgun (WGS) entry which is preliminary data.</text>
</comment>
<comment type="similarity">
    <text evidence="1 4">Belongs to the glycosyl hydrolase 1 family.</text>
</comment>
<dbReference type="RefSeq" id="WP_348525244.1">
    <property type="nucleotide sequence ID" value="NZ_BSUK01000001.1"/>
</dbReference>
<sequence>MTLPDARPTYPDGFLWGASTSAHQVEGNNVASDVWALENRPGSLLTDRSGDACDSYHRWREDLDLLAAAGLDAYRFSVEWARVEPVPGRVSKAELAHYRRMVEGCLERGITPIVTLHHFTSPSGSARSAGGPGPTPSTCSGRTSARSCRSSTASSGCARSTSPTCSPCSRPS</sequence>
<evidence type="ECO:0000256" key="4">
    <source>
        <dbReference type="RuleBase" id="RU003690"/>
    </source>
</evidence>
<gene>
    <name evidence="6" type="ORF">GCM10025864_30190</name>
</gene>
<dbReference type="EMBL" id="BSUK01000001">
    <property type="protein sequence ID" value="GMA25260.1"/>
    <property type="molecule type" value="Genomic_DNA"/>
</dbReference>
<evidence type="ECO:0000313" key="6">
    <source>
        <dbReference type="EMBL" id="GMA25260.1"/>
    </source>
</evidence>
<keyword evidence="2" id="KW-0378">Hydrolase</keyword>
<evidence type="ECO:0000256" key="3">
    <source>
        <dbReference type="ARBA" id="ARBA00023295"/>
    </source>
</evidence>
<dbReference type="InterPro" id="IPR017853">
    <property type="entry name" value="GH"/>
</dbReference>
<name>A0ABQ6I662_9MICO</name>
<dbReference type="Gene3D" id="3.20.20.80">
    <property type="entry name" value="Glycosidases"/>
    <property type="match status" value="1"/>
</dbReference>
<dbReference type="SUPFAM" id="SSF51445">
    <property type="entry name" value="(Trans)glycosidases"/>
    <property type="match status" value="1"/>
</dbReference>
<feature type="region of interest" description="Disordered" evidence="5">
    <location>
        <begin position="121"/>
        <end position="172"/>
    </location>
</feature>